<dbReference type="AlphaFoldDB" id="A0A1D6EVW3"/>
<organism evidence="20">
    <name type="scientific">Zea mays</name>
    <name type="common">Maize</name>
    <dbReference type="NCBI Taxonomy" id="4577"/>
    <lineage>
        <taxon>Eukaryota</taxon>
        <taxon>Viridiplantae</taxon>
        <taxon>Streptophyta</taxon>
        <taxon>Embryophyta</taxon>
        <taxon>Tracheophyta</taxon>
        <taxon>Spermatophyta</taxon>
        <taxon>Magnoliopsida</taxon>
        <taxon>Liliopsida</taxon>
        <taxon>Poales</taxon>
        <taxon>Poaceae</taxon>
        <taxon>PACMAD clade</taxon>
        <taxon>Panicoideae</taxon>
        <taxon>Andropogonodae</taxon>
        <taxon>Andropogoneae</taxon>
        <taxon>Tripsacinae</taxon>
        <taxon>Zea</taxon>
    </lineage>
</organism>
<evidence type="ECO:0000259" key="19">
    <source>
        <dbReference type="Pfam" id="PF03981"/>
    </source>
</evidence>
<evidence type="ECO:0000256" key="10">
    <source>
        <dbReference type="ARBA" id="ARBA00023033"/>
    </source>
</evidence>
<dbReference type="Pfam" id="PF03981">
    <property type="entry name" value="Ubiq_cyt_C_chap"/>
    <property type="match status" value="1"/>
</dbReference>
<evidence type="ECO:0000256" key="12">
    <source>
        <dbReference type="ARBA" id="ARBA00023238"/>
    </source>
</evidence>
<evidence type="ECO:0000256" key="9">
    <source>
        <dbReference type="ARBA" id="ARBA00023002"/>
    </source>
</evidence>
<dbReference type="ExpressionAtlas" id="A0A1D6EVW3">
    <property type="expression patterns" value="baseline and differential"/>
</dbReference>
<evidence type="ECO:0000256" key="2">
    <source>
        <dbReference type="ARBA" id="ARBA00004474"/>
    </source>
</evidence>
<feature type="domain" description="Ribulose bisphosphate carboxylase large subunit ferrodoxin-like N-terminal" evidence="18">
    <location>
        <begin position="271"/>
        <end position="391"/>
    </location>
</feature>
<sequence>MSRWRAAAYSISAAAASRNSAAEAGALSRALAKAPSPPSLPLQTLTRNFAKSAAAATATSPGPGASSPPAGPRPEIRLKSMFLSKPCSLALPPDSPHRAVDPQYKGIKRFLLTLLLFYSKQSKSIRGANVVYDRITSQVDAPTIYDVFQLEKTFKTTFSLLVLHMWLVLRRLKEEGKDGVKFGQYIYEMYNHDVELRVSKAGVNLLLTKWMKELEKIFYGNIVKYDAAISPEARQDDLVNVIWREGLMSPQTETKASVGFKAGVKDYKLTYYTPEYETKDTDILAAFRVTPQLGVPPEEAGAAVAAESSTGTWTTVWTDGLTSLDRYKGRCYHIEPVPGDPDQYICYVAYPLDLFEEGSVTNMFTSIVGNVFGFKALRALRLEDLRIPPAYSKTFQGTCEEMIKRAVFARELGVPIVMHDYLTGGFTANTTLSHYCRDNGLLLHIHRAMHAVIDRQKNHGMHFRVLAKALRMSGGDHIHSGTVVGKLEGEREITLGFVDLLRDDFIEKDRSRGIFFTQDWVSMPGVIPVASGGIHVWHMPALTEIFGDDSVLQFGGGTLGHPWGNAPGAAANRVALEACVQARNEGRDLAREGNEIIKAACKWSAELAAACEIWKEIKFDGFKAMDTI</sequence>
<comment type="catalytic activity">
    <reaction evidence="16">
        <text>2 (2R)-3-phosphoglycerate + 2 H(+) = D-ribulose 1,5-bisphosphate + CO2 + H2O</text>
        <dbReference type="Rhea" id="RHEA:23124"/>
        <dbReference type="ChEBI" id="CHEBI:15377"/>
        <dbReference type="ChEBI" id="CHEBI:15378"/>
        <dbReference type="ChEBI" id="CHEBI:16526"/>
        <dbReference type="ChEBI" id="CHEBI:57870"/>
        <dbReference type="ChEBI" id="CHEBI:58272"/>
        <dbReference type="EC" id="4.1.1.39"/>
    </reaction>
</comment>
<feature type="domain" description="Ribulose bisphosphate carboxylase large subunit C-terminal" evidence="17">
    <location>
        <begin position="397"/>
        <end position="614"/>
    </location>
</feature>
<comment type="catalytic activity">
    <reaction evidence="15">
        <text>D-ribulose 1,5-bisphosphate + O2 = 2-phosphoglycolate + (2R)-3-phosphoglycerate + 2 H(+)</text>
        <dbReference type="Rhea" id="RHEA:36631"/>
        <dbReference type="ChEBI" id="CHEBI:15378"/>
        <dbReference type="ChEBI" id="CHEBI:15379"/>
        <dbReference type="ChEBI" id="CHEBI:57870"/>
        <dbReference type="ChEBI" id="CHEBI:58033"/>
        <dbReference type="ChEBI" id="CHEBI:58272"/>
    </reaction>
</comment>
<evidence type="ECO:0000256" key="15">
    <source>
        <dbReference type="ARBA" id="ARBA00048059"/>
    </source>
</evidence>
<dbReference type="GO" id="GO:0009853">
    <property type="term" value="P:photorespiration"/>
    <property type="evidence" value="ECO:0007669"/>
    <property type="project" value="UniProtKB-KW"/>
</dbReference>
<dbReference type="GO" id="GO:0019253">
    <property type="term" value="P:reductive pentose-phosphate cycle"/>
    <property type="evidence" value="ECO:0007669"/>
    <property type="project" value="UniProtKB-KW"/>
</dbReference>
<evidence type="ECO:0000256" key="8">
    <source>
        <dbReference type="ARBA" id="ARBA00022640"/>
    </source>
</evidence>
<reference evidence="20" key="1">
    <citation type="submission" date="2015-12" db="EMBL/GenBank/DDBJ databases">
        <title>Update maize B73 reference genome by single molecule sequencing technologies.</title>
        <authorList>
            <consortium name="Maize Genome Sequencing Project"/>
            <person name="Ware D."/>
        </authorList>
    </citation>
    <scope>NUCLEOTIDE SEQUENCE [LARGE SCALE GENOMIC DNA]</scope>
    <source>
        <tissue evidence="20">Seedling</tissue>
    </source>
</reference>
<evidence type="ECO:0000256" key="14">
    <source>
        <dbReference type="ARBA" id="ARBA00023300"/>
    </source>
</evidence>
<keyword evidence="6" id="KW-0602">Photosynthesis</keyword>
<evidence type="ECO:0000256" key="3">
    <source>
        <dbReference type="ARBA" id="ARBA00006204"/>
    </source>
</evidence>
<evidence type="ECO:0000256" key="6">
    <source>
        <dbReference type="ARBA" id="ARBA00022531"/>
    </source>
</evidence>
<keyword evidence="9" id="KW-0560">Oxidoreductase</keyword>
<evidence type="ECO:0000256" key="1">
    <source>
        <dbReference type="ARBA" id="ARBA00001946"/>
    </source>
</evidence>
<dbReference type="SMR" id="A0A1D6EVW3"/>
<comment type="similarity">
    <text evidence="3">Belongs to the RuBisCO large chain family. Type I subfamily.</text>
</comment>
<proteinExistence type="inferred from homology"/>
<dbReference type="InterPro" id="IPR021150">
    <property type="entry name" value="Ubiq_cyt_c_chap"/>
</dbReference>
<keyword evidence="10" id="KW-0503">Monooxygenase</keyword>
<dbReference type="FunFam" id="3.30.70.150:FF:000001">
    <property type="entry name" value="Ribulose bisphosphate carboxylase large chain"/>
    <property type="match status" value="1"/>
</dbReference>
<dbReference type="Pfam" id="PF00016">
    <property type="entry name" value="RuBisCO_large"/>
    <property type="match status" value="1"/>
</dbReference>
<dbReference type="EMBL" id="CM007648">
    <property type="protein sequence ID" value="ONM23707.1"/>
    <property type="molecule type" value="Genomic_DNA"/>
</dbReference>
<accession>A0A1D6EVW3</accession>
<feature type="domain" description="Ubiquinol-cytochrome c chaperone" evidence="19">
    <location>
        <begin position="148"/>
        <end position="250"/>
    </location>
</feature>
<evidence type="ECO:0000256" key="16">
    <source>
        <dbReference type="ARBA" id="ARBA00049469"/>
    </source>
</evidence>
<keyword evidence="14" id="KW-0120">Carbon dioxide fixation</keyword>
<evidence type="ECO:0000256" key="13">
    <source>
        <dbReference type="ARBA" id="ARBA00023239"/>
    </source>
</evidence>
<dbReference type="InterPro" id="IPR000685">
    <property type="entry name" value="RuBisCO_lsu_C"/>
</dbReference>
<keyword evidence="12" id="KW-0601">Photorespiration</keyword>
<evidence type="ECO:0000256" key="4">
    <source>
        <dbReference type="ARBA" id="ARBA00012287"/>
    </source>
</evidence>
<dbReference type="SUPFAM" id="SSF54966">
    <property type="entry name" value="RuBisCO, large subunit, small (N-terminal) domain"/>
    <property type="match status" value="1"/>
</dbReference>
<dbReference type="InParanoid" id="A0A1D6EVW3"/>
<dbReference type="IntAct" id="A0A1D6EVW3">
    <property type="interactions" value="11"/>
</dbReference>
<dbReference type="SUPFAM" id="SSF51649">
    <property type="entry name" value="RuBisCo, C-terminal domain"/>
    <property type="match status" value="1"/>
</dbReference>
<dbReference type="STRING" id="4577.A0A1D6EVW3"/>
<comment type="cofactor">
    <cofactor evidence="1">
        <name>Mg(2+)</name>
        <dbReference type="ChEBI" id="CHEBI:18420"/>
    </cofactor>
</comment>
<keyword evidence="11" id="KW-1015">Disulfide bond</keyword>
<dbReference type="GO" id="GO:0009536">
    <property type="term" value="C:plastid"/>
    <property type="evidence" value="ECO:0007669"/>
    <property type="project" value="UniProtKB-SubCell"/>
</dbReference>
<evidence type="ECO:0000259" key="18">
    <source>
        <dbReference type="Pfam" id="PF02788"/>
    </source>
</evidence>
<dbReference type="InterPro" id="IPR036376">
    <property type="entry name" value="RuBisCO_lsu_C_sf"/>
</dbReference>
<dbReference type="InterPro" id="IPR017443">
    <property type="entry name" value="RuBisCO_lsu_fd_N"/>
</dbReference>
<dbReference type="InterPro" id="IPR036422">
    <property type="entry name" value="RuBisCO_lsu_N_sf"/>
</dbReference>
<name>A0A1D6EVW3_MAIZE</name>
<gene>
    <name evidence="20" type="ORF">ZEAMMB73_Zm00001d006402</name>
</gene>
<dbReference type="eggNOG" id="ENOG502QTI9">
    <property type="taxonomic scope" value="Eukaryota"/>
</dbReference>
<evidence type="ECO:0000259" key="17">
    <source>
        <dbReference type="Pfam" id="PF00016"/>
    </source>
</evidence>
<dbReference type="PANTHER" id="PTHR42704">
    <property type="entry name" value="RIBULOSE BISPHOSPHATE CARBOXYLASE"/>
    <property type="match status" value="1"/>
</dbReference>
<dbReference type="Gene3D" id="3.30.70.150">
    <property type="entry name" value="RuBisCO large subunit, N-terminal domain"/>
    <property type="match status" value="1"/>
</dbReference>
<keyword evidence="13" id="KW-0456">Lyase</keyword>
<keyword evidence="8" id="KW-0934">Plastid</keyword>
<evidence type="ECO:0000256" key="7">
    <source>
        <dbReference type="ARBA" id="ARBA00022567"/>
    </source>
</evidence>
<evidence type="ECO:0000313" key="20">
    <source>
        <dbReference type="EMBL" id="ONM23707.1"/>
    </source>
</evidence>
<dbReference type="Pfam" id="PF02788">
    <property type="entry name" value="RuBisCO_large_N"/>
    <property type="match status" value="1"/>
</dbReference>
<evidence type="ECO:0000256" key="11">
    <source>
        <dbReference type="ARBA" id="ARBA00023157"/>
    </source>
</evidence>
<protein>
    <recommendedName>
        <fullName evidence="5">Ribulose bisphosphate carboxylase large chain</fullName>
        <ecNumber evidence="4">4.1.1.39</ecNumber>
    </recommendedName>
</protein>
<comment type="subcellular location">
    <subcellularLocation>
        <location evidence="2">Plastid</location>
    </subcellularLocation>
</comment>
<dbReference type="PaxDb" id="4577-GRMZM2G308907_P01"/>
<dbReference type="GO" id="GO:0004497">
    <property type="term" value="F:monooxygenase activity"/>
    <property type="evidence" value="ECO:0007669"/>
    <property type="project" value="UniProtKB-KW"/>
</dbReference>
<keyword evidence="7" id="KW-0113">Calvin cycle</keyword>
<dbReference type="EC" id="4.1.1.39" evidence="4"/>
<dbReference type="GO" id="GO:0016984">
    <property type="term" value="F:ribulose-bisphosphate carboxylase activity"/>
    <property type="evidence" value="ECO:0007669"/>
    <property type="project" value="UniProtKB-EC"/>
</dbReference>
<evidence type="ECO:0000256" key="5">
    <source>
        <dbReference type="ARBA" id="ARBA00017725"/>
    </source>
</evidence>
<dbReference type="GO" id="GO:0000287">
    <property type="term" value="F:magnesium ion binding"/>
    <property type="evidence" value="ECO:0007669"/>
    <property type="project" value="InterPro"/>
</dbReference>
<dbReference type="PANTHER" id="PTHR42704:SF16">
    <property type="entry name" value="RIBULOSE BISPHOSPHATE CARBOXYLASE LARGE CHAIN"/>
    <property type="match status" value="1"/>
</dbReference>
<dbReference type="InterPro" id="IPR033966">
    <property type="entry name" value="RuBisCO"/>
</dbReference>
<dbReference type="Gene3D" id="3.20.20.110">
    <property type="entry name" value="Ribulose bisphosphate carboxylase, large subunit, C-terminal domain"/>
    <property type="match status" value="1"/>
</dbReference>